<feature type="region of interest" description="Disordered" evidence="1">
    <location>
        <begin position="32"/>
        <end position="51"/>
    </location>
</feature>
<proteinExistence type="predicted"/>
<comment type="caution">
    <text evidence="2">The sequence shown here is derived from an EMBL/GenBank/DDBJ whole genome shotgun (WGS) entry which is preliminary data.</text>
</comment>
<dbReference type="Proteomes" id="UP000315525">
    <property type="component" value="Unassembled WGS sequence"/>
</dbReference>
<dbReference type="EMBL" id="SOJN01000062">
    <property type="protein sequence ID" value="TET46254.1"/>
    <property type="molecule type" value="Genomic_DNA"/>
</dbReference>
<gene>
    <name evidence="2" type="ORF">E3J62_04800</name>
</gene>
<accession>A0A523UUQ4</accession>
<reference evidence="2 3" key="1">
    <citation type="submission" date="2019-03" db="EMBL/GenBank/DDBJ databases">
        <title>Metabolic potential of uncultured bacteria and archaea associated with petroleum seepage in deep-sea sediments.</title>
        <authorList>
            <person name="Dong X."/>
            <person name="Hubert C."/>
        </authorList>
    </citation>
    <scope>NUCLEOTIDE SEQUENCE [LARGE SCALE GENOMIC DNA]</scope>
    <source>
        <strain evidence="2">E44_bin18</strain>
    </source>
</reference>
<feature type="compositionally biased region" description="Basic and acidic residues" evidence="1">
    <location>
        <begin position="34"/>
        <end position="49"/>
    </location>
</feature>
<protein>
    <submittedName>
        <fullName evidence="2">Uncharacterized protein</fullName>
    </submittedName>
</protein>
<name>A0A523UUQ4_UNCT6</name>
<sequence length="83" mass="9477">MRRVLGKSTALDSGLRSVDDLVDDYRAKLNGGKYYREKGPRPDRRHQDTQTRGQVALKKMNNLENVEVVKLVGKDRGAYYVLP</sequence>
<evidence type="ECO:0000256" key="1">
    <source>
        <dbReference type="SAM" id="MobiDB-lite"/>
    </source>
</evidence>
<dbReference type="AlphaFoldDB" id="A0A523UUQ4"/>
<evidence type="ECO:0000313" key="3">
    <source>
        <dbReference type="Proteomes" id="UP000315525"/>
    </source>
</evidence>
<organism evidence="2 3">
    <name type="scientific">candidate division TA06 bacterium</name>
    <dbReference type="NCBI Taxonomy" id="2250710"/>
    <lineage>
        <taxon>Bacteria</taxon>
        <taxon>Bacteria division TA06</taxon>
    </lineage>
</organism>
<evidence type="ECO:0000313" key="2">
    <source>
        <dbReference type="EMBL" id="TET46254.1"/>
    </source>
</evidence>